<evidence type="ECO:0000256" key="1">
    <source>
        <dbReference type="ARBA" id="ARBA00012528"/>
    </source>
</evidence>
<keyword evidence="7" id="KW-1185">Reference proteome</keyword>
<dbReference type="EMBL" id="JBHUHT010000009">
    <property type="protein sequence ID" value="MFD2095608.1"/>
    <property type="molecule type" value="Genomic_DNA"/>
</dbReference>
<dbReference type="NCBIfam" id="TIGR00254">
    <property type="entry name" value="GGDEF"/>
    <property type="match status" value="1"/>
</dbReference>
<evidence type="ECO:0000259" key="5">
    <source>
        <dbReference type="PROSITE" id="PS50887"/>
    </source>
</evidence>
<sequence>MKKHYKRLFIALFSVFSISSIIWAATPSELERQLIELERGKYLSHEEFNRKIDTLLKLIPDTEPQLLMRWKRLDCWRMEPVTDMEYAEAAAKATQYIMQAEMAGDLDAYTDFHICRGWYRQYGGDVDSGLEDYNKAIELIETSKNDQLIADAYSVRGELLTYQGDLALGLSDLLKAQHHYEAAGLSYWGNSNMASVANTYRRIGDFGKALEYYHQLEKIYLESANNEELIVIRDLIGLVLEDQGEYEKALALYSDTLDYYQTKQDEHGVANSRLNLAGAFVLLGKPDDALQQLNKARAFFEKVGDNSYWGLINLFEGRAQHQLKDYRKALSHFAAAEPEIKKEKNIRFLSWLQESRAKSYAASGLWKEAYQESLAYNETHKMLDKMLKNQQTIRMQVEFDVARKEAENIRLKADTLIKQKQVESLEERKRWQAVVMLLGGVLLFVLVVYSIRQIKSKQRLHQLACTDELTGLPNRRNIMDQGNAFLSQARDENSAFSILVFDVDYFKRINDTFGHIGGDEVLKRLAPAASSAVRIQDRVGRTGGEEFIALLPGAKLDAAEAIGERLRARIEKTDQSATADDLVVTVSIGVTELKPSDRELSALIQRADNALYKAKALGRNRVESEL</sequence>
<dbReference type="EC" id="2.7.7.65" evidence="1"/>
<protein>
    <recommendedName>
        <fullName evidence="1">diguanylate cyclase</fullName>
        <ecNumber evidence="1">2.7.7.65</ecNumber>
    </recommendedName>
</protein>
<comment type="catalytic activity">
    <reaction evidence="2">
        <text>2 GTP = 3',3'-c-di-GMP + 2 diphosphate</text>
        <dbReference type="Rhea" id="RHEA:24898"/>
        <dbReference type="ChEBI" id="CHEBI:33019"/>
        <dbReference type="ChEBI" id="CHEBI:37565"/>
        <dbReference type="ChEBI" id="CHEBI:58805"/>
        <dbReference type="EC" id="2.7.7.65"/>
    </reaction>
</comment>
<evidence type="ECO:0000256" key="2">
    <source>
        <dbReference type="ARBA" id="ARBA00034247"/>
    </source>
</evidence>
<dbReference type="Proteomes" id="UP001597380">
    <property type="component" value="Unassembled WGS sequence"/>
</dbReference>
<dbReference type="Pfam" id="PF00990">
    <property type="entry name" value="GGDEF"/>
    <property type="match status" value="1"/>
</dbReference>
<evidence type="ECO:0000256" key="4">
    <source>
        <dbReference type="SAM" id="SignalP"/>
    </source>
</evidence>
<keyword evidence="6" id="KW-0548">Nucleotidyltransferase</keyword>
<dbReference type="GO" id="GO:0052621">
    <property type="term" value="F:diguanylate cyclase activity"/>
    <property type="evidence" value="ECO:0007669"/>
    <property type="project" value="UniProtKB-EC"/>
</dbReference>
<evidence type="ECO:0000256" key="3">
    <source>
        <dbReference type="SAM" id="Phobius"/>
    </source>
</evidence>
<dbReference type="CDD" id="cd01949">
    <property type="entry name" value="GGDEF"/>
    <property type="match status" value="1"/>
</dbReference>
<dbReference type="Gene3D" id="3.30.70.270">
    <property type="match status" value="1"/>
</dbReference>
<dbReference type="InterPro" id="IPR000160">
    <property type="entry name" value="GGDEF_dom"/>
</dbReference>
<accession>A0ABW4XMS6</accession>
<feature type="domain" description="GGDEF" evidence="5">
    <location>
        <begin position="494"/>
        <end position="626"/>
    </location>
</feature>
<keyword evidence="6" id="KW-0808">Transferase</keyword>
<dbReference type="InterPro" id="IPR011990">
    <property type="entry name" value="TPR-like_helical_dom_sf"/>
</dbReference>
<feature type="chain" id="PRO_5045222252" description="diguanylate cyclase" evidence="4">
    <location>
        <begin position="25"/>
        <end position="626"/>
    </location>
</feature>
<dbReference type="SUPFAM" id="SSF55073">
    <property type="entry name" value="Nucleotide cyclase"/>
    <property type="match status" value="1"/>
</dbReference>
<dbReference type="SMART" id="SM00267">
    <property type="entry name" value="GGDEF"/>
    <property type="match status" value="1"/>
</dbReference>
<evidence type="ECO:0000313" key="6">
    <source>
        <dbReference type="EMBL" id="MFD2095608.1"/>
    </source>
</evidence>
<evidence type="ECO:0000313" key="7">
    <source>
        <dbReference type="Proteomes" id="UP001597380"/>
    </source>
</evidence>
<dbReference type="PANTHER" id="PTHR45138">
    <property type="entry name" value="REGULATORY COMPONENTS OF SENSORY TRANSDUCTION SYSTEM"/>
    <property type="match status" value="1"/>
</dbReference>
<dbReference type="Gene3D" id="1.25.40.10">
    <property type="entry name" value="Tetratricopeptide repeat domain"/>
    <property type="match status" value="1"/>
</dbReference>
<reference evidence="7" key="1">
    <citation type="journal article" date="2019" name="Int. J. Syst. Evol. Microbiol.">
        <title>The Global Catalogue of Microorganisms (GCM) 10K type strain sequencing project: providing services to taxonomists for standard genome sequencing and annotation.</title>
        <authorList>
            <consortium name="The Broad Institute Genomics Platform"/>
            <consortium name="The Broad Institute Genome Sequencing Center for Infectious Disease"/>
            <person name="Wu L."/>
            <person name="Ma J."/>
        </authorList>
    </citation>
    <scope>NUCLEOTIDE SEQUENCE [LARGE SCALE GENOMIC DNA]</scope>
    <source>
        <strain evidence="7">CGMCC 1.10992</strain>
    </source>
</reference>
<dbReference type="RefSeq" id="WP_345340320.1">
    <property type="nucleotide sequence ID" value="NZ_BAABLI010000014.1"/>
</dbReference>
<dbReference type="PROSITE" id="PS50887">
    <property type="entry name" value="GGDEF"/>
    <property type="match status" value="1"/>
</dbReference>
<dbReference type="PANTHER" id="PTHR45138:SF9">
    <property type="entry name" value="DIGUANYLATE CYCLASE DGCM-RELATED"/>
    <property type="match status" value="1"/>
</dbReference>
<keyword evidence="3" id="KW-1133">Transmembrane helix</keyword>
<dbReference type="SMART" id="SM00028">
    <property type="entry name" value="TPR"/>
    <property type="match status" value="4"/>
</dbReference>
<dbReference type="InterPro" id="IPR050469">
    <property type="entry name" value="Diguanylate_Cyclase"/>
</dbReference>
<dbReference type="Pfam" id="PF13424">
    <property type="entry name" value="TPR_12"/>
    <property type="match status" value="1"/>
</dbReference>
<keyword evidence="4" id="KW-0732">Signal</keyword>
<comment type="caution">
    <text evidence="6">The sequence shown here is derived from an EMBL/GenBank/DDBJ whole genome shotgun (WGS) entry which is preliminary data.</text>
</comment>
<keyword evidence="3" id="KW-0472">Membrane</keyword>
<dbReference type="InterPro" id="IPR043128">
    <property type="entry name" value="Rev_trsase/Diguanyl_cyclase"/>
</dbReference>
<dbReference type="InterPro" id="IPR029787">
    <property type="entry name" value="Nucleotide_cyclase"/>
</dbReference>
<feature type="transmembrane region" description="Helical" evidence="3">
    <location>
        <begin position="431"/>
        <end position="451"/>
    </location>
</feature>
<name>A0ABW4XMS6_9GAMM</name>
<proteinExistence type="predicted"/>
<keyword evidence="3" id="KW-0812">Transmembrane</keyword>
<organism evidence="6 7">
    <name type="scientific">Corallincola platygyrae</name>
    <dbReference type="NCBI Taxonomy" id="1193278"/>
    <lineage>
        <taxon>Bacteria</taxon>
        <taxon>Pseudomonadati</taxon>
        <taxon>Pseudomonadota</taxon>
        <taxon>Gammaproteobacteria</taxon>
        <taxon>Alteromonadales</taxon>
        <taxon>Psychromonadaceae</taxon>
        <taxon>Corallincola</taxon>
    </lineage>
</organism>
<dbReference type="InterPro" id="IPR019734">
    <property type="entry name" value="TPR_rpt"/>
</dbReference>
<dbReference type="SUPFAM" id="SSF48452">
    <property type="entry name" value="TPR-like"/>
    <property type="match status" value="2"/>
</dbReference>
<feature type="signal peptide" evidence="4">
    <location>
        <begin position="1"/>
        <end position="24"/>
    </location>
</feature>
<gene>
    <name evidence="6" type="ORF">ACFSJ3_06375</name>
</gene>